<keyword evidence="1" id="KW-0489">Methyltransferase</keyword>
<dbReference type="GO" id="GO:0008168">
    <property type="term" value="F:methyltransferase activity"/>
    <property type="evidence" value="ECO:0007669"/>
    <property type="project" value="UniProtKB-KW"/>
</dbReference>
<dbReference type="OrthoDB" id="506498at2759"/>
<accession>A0A9P4JLW6</accession>
<dbReference type="CDD" id="cd02440">
    <property type="entry name" value="AdoMet_MTases"/>
    <property type="match status" value="1"/>
</dbReference>
<name>A0A9P4JLW6_9PLEO</name>
<reference evidence="1" key="1">
    <citation type="journal article" date="2020" name="Stud. Mycol.">
        <title>101 Dothideomycetes genomes: a test case for predicting lifestyles and emergence of pathogens.</title>
        <authorList>
            <person name="Haridas S."/>
            <person name="Albert R."/>
            <person name="Binder M."/>
            <person name="Bloem J."/>
            <person name="Labutti K."/>
            <person name="Salamov A."/>
            <person name="Andreopoulos B."/>
            <person name="Baker S."/>
            <person name="Barry K."/>
            <person name="Bills G."/>
            <person name="Bluhm B."/>
            <person name="Cannon C."/>
            <person name="Castanera R."/>
            <person name="Culley D."/>
            <person name="Daum C."/>
            <person name="Ezra D."/>
            <person name="Gonzalez J."/>
            <person name="Henrissat B."/>
            <person name="Kuo A."/>
            <person name="Liang C."/>
            <person name="Lipzen A."/>
            <person name="Lutzoni F."/>
            <person name="Magnuson J."/>
            <person name="Mondo S."/>
            <person name="Nolan M."/>
            <person name="Ohm R."/>
            <person name="Pangilinan J."/>
            <person name="Park H.-J."/>
            <person name="Ramirez L."/>
            <person name="Alfaro M."/>
            <person name="Sun H."/>
            <person name="Tritt A."/>
            <person name="Yoshinaga Y."/>
            <person name="Zwiers L.-H."/>
            <person name="Turgeon B."/>
            <person name="Goodwin S."/>
            <person name="Spatafora J."/>
            <person name="Crous P."/>
            <person name="Grigoriev I."/>
        </authorList>
    </citation>
    <scope>NUCLEOTIDE SEQUENCE</scope>
    <source>
        <strain evidence="1">ATCC 74209</strain>
    </source>
</reference>
<keyword evidence="2" id="KW-1185">Reference proteome</keyword>
<dbReference type="Pfam" id="PF13489">
    <property type="entry name" value="Methyltransf_23"/>
    <property type="match status" value="1"/>
</dbReference>
<keyword evidence="1" id="KW-0808">Transferase</keyword>
<evidence type="ECO:0000313" key="2">
    <source>
        <dbReference type="Proteomes" id="UP000799536"/>
    </source>
</evidence>
<evidence type="ECO:0000313" key="1">
    <source>
        <dbReference type="EMBL" id="KAF2201480.1"/>
    </source>
</evidence>
<dbReference type="InterPro" id="IPR029063">
    <property type="entry name" value="SAM-dependent_MTases_sf"/>
</dbReference>
<sequence>MSEYDLDETRATVTIHDRTFQKYSIDHTIYCIPIDQDERQRLYDQHAVIQDLFGGRLFFPRIIYPRKVLDCGYGRGSWAVAVAQQYENCRVTGIDIYPMPLDEDPENLELTLYDLNDPLIDEYDMNSYDLVHSRFVGPGIHRNRWPSYVKDLRRLAKPGGWVQMVEYYLNIQSYNGRLTDAHALSKWYSKYVEAMQRDRDPRIGRQLEQHMRNAGLKDVTTKKYDLHIGPWSQDPRERAIGQKNLDNISELLDSQAIWPLTARCGMTEDEFSTLTDQAREEAGNMSLKLYIPVYVVYGRKSTR</sequence>
<dbReference type="PANTHER" id="PTHR43591:SF24">
    <property type="entry name" value="2-METHOXY-6-POLYPRENYL-1,4-BENZOQUINOL METHYLASE, MITOCHONDRIAL"/>
    <property type="match status" value="1"/>
</dbReference>
<dbReference type="Proteomes" id="UP000799536">
    <property type="component" value="Unassembled WGS sequence"/>
</dbReference>
<dbReference type="EMBL" id="ML993974">
    <property type="protein sequence ID" value="KAF2201480.1"/>
    <property type="molecule type" value="Genomic_DNA"/>
</dbReference>
<dbReference type="PANTHER" id="PTHR43591">
    <property type="entry name" value="METHYLTRANSFERASE"/>
    <property type="match status" value="1"/>
</dbReference>
<comment type="caution">
    <text evidence="1">The sequence shown here is derived from an EMBL/GenBank/DDBJ whole genome shotgun (WGS) entry which is preliminary data.</text>
</comment>
<gene>
    <name evidence="1" type="ORF">GQ43DRAFT_471756</name>
</gene>
<dbReference type="SUPFAM" id="SSF53335">
    <property type="entry name" value="S-adenosyl-L-methionine-dependent methyltransferases"/>
    <property type="match status" value="1"/>
</dbReference>
<proteinExistence type="predicted"/>
<dbReference type="GO" id="GO:0032259">
    <property type="term" value="P:methylation"/>
    <property type="evidence" value="ECO:0007669"/>
    <property type="project" value="UniProtKB-KW"/>
</dbReference>
<protein>
    <submittedName>
        <fullName evidence="1">S-adenosyl-L-methionine-dependent methyltransferase</fullName>
    </submittedName>
</protein>
<organism evidence="1 2">
    <name type="scientific">Delitschia confertaspora ATCC 74209</name>
    <dbReference type="NCBI Taxonomy" id="1513339"/>
    <lineage>
        <taxon>Eukaryota</taxon>
        <taxon>Fungi</taxon>
        <taxon>Dikarya</taxon>
        <taxon>Ascomycota</taxon>
        <taxon>Pezizomycotina</taxon>
        <taxon>Dothideomycetes</taxon>
        <taxon>Pleosporomycetidae</taxon>
        <taxon>Pleosporales</taxon>
        <taxon>Delitschiaceae</taxon>
        <taxon>Delitschia</taxon>
    </lineage>
</organism>
<dbReference type="AlphaFoldDB" id="A0A9P4JLW6"/>
<dbReference type="Gene3D" id="3.40.50.150">
    <property type="entry name" value="Vaccinia Virus protein VP39"/>
    <property type="match status" value="1"/>
</dbReference>